<gene>
    <name evidence="1" type="ORF">BPAG_LOCUS8659</name>
</gene>
<name>A0A0N4TK48_BRUPA</name>
<reference evidence="3" key="1">
    <citation type="submission" date="2017-02" db="UniProtKB">
        <authorList>
            <consortium name="WormBaseParasite"/>
        </authorList>
    </citation>
    <scope>IDENTIFICATION</scope>
</reference>
<reference evidence="1 2" key="2">
    <citation type="submission" date="2018-11" db="EMBL/GenBank/DDBJ databases">
        <authorList>
            <consortium name="Pathogen Informatics"/>
        </authorList>
    </citation>
    <scope>NUCLEOTIDE SEQUENCE [LARGE SCALE GENOMIC DNA]</scope>
</reference>
<protein>
    <submittedName>
        <fullName evidence="3">C2 tensin-type domain-containing protein</fullName>
    </submittedName>
</protein>
<dbReference type="WBParaSite" id="BPAG_0000869701-mRNA-1">
    <property type="protein sequence ID" value="BPAG_0000869701-mRNA-1"/>
    <property type="gene ID" value="BPAG_0000869701"/>
</dbReference>
<dbReference type="EMBL" id="UZAD01013138">
    <property type="protein sequence ID" value="VDN89845.1"/>
    <property type="molecule type" value="Genomic_DNA"/>
</dbReference>
<dbReference type="Proteomes" id="UP000278627">
    <property type="component" value="Unassembled WGS sequence"/>
</dbReference>
<proteinExistence type="predicted"/>
<evidence type="ECO:0000313" key="2">
    <source>
        <dbReference type="Proteomes" id="UP000278627"/>
    </source>
</evidence>
<keyword evidence="2" id="KW-1185">Reference proteome</keyword>
<evidence type="ECO:0000313" key="1">
    <source>
        <dbReference type="EMBL" id="VDN89845.1"/>
    </source>
</evidence>
<evidence type="ECO:0000313" key="3">
    <source>
        <dbReference type="WBParaSite" id="BPAG_0000869701-mRNA-1"/>
    </source>
</evidence>
<sequence length="148" mass="16477">MQNVTCRGFHVFSLTNLSVQLEDNDLRYFSGATITLPANYQMNDNSSIASKLQEDMTNSSPMDISVDENSSHHSSSSMCCFTIPEDMSFFSSDYLLHTSLNTTDVYEHQMTASGSMIYGDTNSELDSMSFGENFSLNNISFITHSKGK</sequence>
<organism evidence="3">
    <name type="scientific">Brugia pahangi</name>
    <name type="common">Filarial nematode worm</name>
    <dbReference type="NCBI Taxonomy" id="6280"/>
    <lineage>
        <taxon>Eukaryota</taxon>
        <taxon>Metazoa</taxon>
        <taxon>Ecdysozoa</taxon>
        <taxon>Nematoda</taxon>
        <taxon>Chromadorea</taxon>
        <taxon>Rhabditida</taxon>
        <taxon>Spirurina</taxon>
        <taxon>Spiruromorpha</taxon>
        <taxon>Filarioidea</taxon>
        <taxon>Onchocercidae</taxon>
        <taxon>Brugia</taxon>
    </lineage>
</organism>
<dbReference type="AlphaFoldDB" id="A0A0N4TK48"/>
<accession>A0A0N4TK48</accession>